<dbReference type="Proteomes" id="UP000283269">
    <property type="component" value="Unassembled WGS sequence"/>
</dbReference>
<accession>A0A409XTD2</accession>
<evidence type="ECO:0000313" key="2">
    <source>
        <dbReference type="Proteomes" id="UP000283269"/>
    </source>
</evidence>
<dbReference type="EMBL" id="NHYD01000536">
    <property type="protein sequence ID" value="PPQ93954.1"/>
    <property type="molecule type" value="Genomic_DNA"/>
</dbReference>
<sequence>MPPPALNHDRLQDDKQEDIRVGHQILFESDTGAFPSLDYLEKVRAEDIEKWIKRKETDIVEAIDIRIHWRGYERYEGIGQKCLIAGGKSRAELVKDVSIVVIQFIKVISCKSINIAAILTELEHKPGPAWY</sequence>
<gene>
    <name evidence="1" type="ORF">CVT25_015846</name>
</gene>
<name>A0A409XTD2_PSICY</name>
<dbReference type="InParanoid" id="A0A409XTD2"/>
<organism evidence="1 2">
    <name type="scientific">Psilocybe cyanescens</name>
    <dbReference type="NCBI Taxonomy" id="93625"/>
    <lineage>
        <taxon>Eukaryota</taxon>
        <taxon>Fungi</taxon>
        <taxon>Dikarya</taxon>
        <taxon>Basidiomycota</taxon>
        <taxon>Agaricomycotina</taxon>
        <taxon>Agaricomycetes</taxon>
        <taxon>Agaricomycetidae</taxon>
        <taxon>Agaricales</taxon>
        <taxon>Agaricineae</taxon>
        <taxon>Strophariaceae</taxon>
        <taxon>Psilocybe</taxon>
    </lineage>
</organism>
<keyword evidence="2" id="KW-1185">Reference proteome</keyword>
<proteinExistence type="predicted"/>
<comment type="caution">
    <text evidence="1">The sequence shown here is derived from an EMBL/GenBank/DDBJ whole genome shotgun (WGS) entry which is preliminary data.</text>
</comment>
<reference evidence="1 2" key="1">
    <citation type="journal article" date="2018" name="Evol. Lett.">
        <title>Horizontal gene cluster transfer increased hallucinogenic mushroom diversity.</title>
        <authorList>
            <person name="Reynolds H.T."/>
            <person name="Vijayakumar V."/>
            <person name="Gluck-Thaler E."/>
            <person name="Korotkin H.B."/>
            <person name="Matheny P.B."/>
            <person name="Slot J.C."/>
        </authorList>
    </citation>
    <scope>NUCLEOTIDE SEQUENCE [LARGE SCALE GENOMIC DNA]</scope>
    <source>
        <strain evidence="1 2">2631</strain>
    </source>
</reference>
<evidence type="ECO:0000313" key="1">
    <source>
        <dbReference type="EMBL" id="PPQ93954.1"/>
    </source>
</evidence>
<dbReference type="AlphaFoldDB" id="A0A409XTD2"/>
<protein>
    <submittedName>
        <fullName evidence="1">Uncharacterized protein</fullName>
    </submittedName>
</protein>